<name>A0ABQ9XFB3_9EUKA</name>
<dbReference type="Proteomes" id="UP001281761">
    <property type="component" value="Unassembled WGS sequence"/>
</dbReference>
<organism evidence="2 3">
    <name type="scientific">Blattamonas nauphoetae</name>
    <dbReference type="NCBI Taxonomy" id="2049346"/>
    <lineage>
        <taxon>Eukaryota</taxon>
        <taxon>Metamonada</taxon>
        <taxon>Preaxostyla</taxon>
        <taxon>Oxymonadida</taxon>
        <taxon>Blattamonas</taxon>
    </lineage>
</organism>
<gene>
    <name evidence="2" type="ORF">BLNAU_13894</name>
</gene>
<reference evidence="2 3" key="1">
    <citation type="journal article" date="2022" name="bioRxiv">
        <title>Genomics of Preaxostyla Flagellates Illuminates Evolutionary Transitions and the Path Towards Mitochondrial Loss.</title>
        <authorList>
            <person name="Novak L.V.F."/>
            <person name="Treitli S.C."/>
            <person name="Pyrih J."/>
            <person name="Halakuc P."/>
            <person name="Pipaliya S.V."/>
            <person name="Vacek V."/>
            <person name="Brzon O."/>
            <person name="Soukal P."/>
            <person name="Eme L."/>
            <person name="Dacks J.B."/>
            <person name="Karnkowska A."/>
            <person name="Elias M."/>
            <person name="Hampl V."/>
        </authorList>
    </citation>
    <scope>NUCLEOTIDE SEQUENCE [LARGE SCALE GENOMIC DNA]</scope>
    <source>
        <strain evidence="2">NAU3</strain>
        <tissue evidence="2">Gut</tissue>
    </source>
</reference>
<accession>A0ABQ9XFB3</accession>
<sequence length="266" mass="29806">MGDLPYKIILKGKENTLTINHPNTKKIFKEGLYSYLKNPADNEEYFLSQGKFWPTHPSPETRLQVLTLKSRPDEYLRRLEEAKKKGYEINPNRDNEEDKLPEAPAEVVEEKKATPAVKEEKPTTLRSRQPEKKVMKVVKAVAAEEEDDSSEWSGDDDPDRAPATDPAPVLSSLFVGGVFDAEPLAGSRHSAMGKRKAAKEGMEPKPRVTDMKAFSILTLLPEVADMDTVDALSVSQTYGDAIFAQEAQNPKPLFFPEVYLPLFSLK</sequence>
<evidence type="ECO:0000256" key="1">
    <source>
        <dbReference type="SAM" id="MobiDB-lite"/>
    </source>
</evidence>
<feature type="region of interest" description="Disordered" evidence="1">
    <location>
        <begin position="186"/>
        <end position="205"/>
    </location>
</feature>
<protein>
    <submittedName>
        <fullName evidence="2">Uncharacterized protein</fullName>
    </submittedName>
</protein>
<keyword evidence="3" id="KW-1185">Reference proteome</keyword>
<feature type="compositionally biased region" description="Acidic residues" evidence="1">
    <location>
        <begin position="143"/>
        <end position="158"/>
    </location>
</feature>
<dbReference type="EMBL" id="JARBJD010000123">
    <property type="protein sequence ID" value="KAK2951156.1"/>
    <property type="molecule type" value="Genomic_DNA"/>
</dbReference>
<proteinExistence type="predicted"/>
<feature type="region of interest" description="Disordered" evidence="1">
    <location>
        <begin position="88"/>
        <end position="167"/>
    </location>
</feature>
<feature type="compositionally biased region" description="Basic and acidic residues" evidence="1">
    <location>
        <begin position="88"/>
        <end position="101"/>
    </location>
</feature>
<comment type="caution">
    <text evidence="2">The sequence shown here is derived from an EMBL/GenBank/DDBJ whole genome shotgun (WGS) entry which is preliminary data.</text>
</comment>
<feature type="compositionally biased region" description="Basic and acidic residues" evidence="1">
    <location>
        <begin position="108"/>
        <end position="134"/>
    </location>
</feature>
<evidence type="ECO:0000313" key="3">
    <source>
        <dbReference type="Proteomes" id="UP001281761"/>
    </source>
</evidence>
<evidence type="ECO:0000313" key="2">
    <source>
        <dbReference type="EMBL" id="KAK2951156.1"/>
    </source>
</evidence>